<evidence type="ECO:0000313" key="3">
    <source>
        <dbReference type="Proteomes" id="UP000230607"/>
    </source>
</evidence>
<feature type="transmembrane region" description="Helical" evidence="1">
    <location>
        <begin position="163"/>
        <end position="184"/>
    </location>
</feature>
<feature type="transmembrane region" description="Helical" evidence="1">
    <location>
        <begin position="81"/>
        <end position="101"/>
    </location>
</feature>
<keyword evidence="1" id="KW-0472">Membrane</keyword>
<dbReference type="OrthoDB" id="8778at2157"/>
<organism evidence="2 3">
    <name type="scientific">Candidatus Nitrosotalea okcheonensis</name>
    <dbReference type="NCBI Taxonomy" id="1903276"/>
    <lineage>
        <taxon>Archaea</taxon>
        <taxon>Nitrososphaerota</taxon>
        <taxon>Nitrososphaeria</taxon>
        <taxon>Nitrosotaleales</taxon>
        <taxon>Nitrosotaleaceae</taxon>
        <taxon>Nitrosotalea</taxon>
    </lineage>
</organism>
<dbReference type="Proteomes" id="UP000230607">
    <property type="component" value="Chromosome 1"/>
</dbReference>
<protein>
    <submittedName>
        <fullName evidence="2">Uncharacterized protein</fullName>
    </submittedName>
</protein>
<sequence length="186" mass="20096">MQKSPLEVRRAFGVLFVGVAIAVGSASILSEISFEYKEPMLYYGIIWFGSFAITFGIILGKFRTILSSIKGRMKNSVQWPPAVKAINGLCWAAPFAAIGIVPHLYQYLILFGIGLGNTSTFFFMKKYSGLVNMEQIIVGAISLAAIPLAIMLDTSLISNQTTAVITSRIMIAVAYGAGGVFALVKK</sequence>
<feature type="transmembrane region" description="Helical" evidence="1">
    <location>
        <begin position="40"/>
        <end position="60"/>
    </location>
</feature>
<name>A0A2H1FDL5_9ARCH</name>
<accession>A0A2H1FDL5</accession>
<dbReference type="AlphaFoldDB" id="A0A2H1FDL5"/>
<feature type="transmembrane region" description="Helical" evidence="1">
    <location>
        <begin position="12"/>
        <end position="34"/>
    </location>
</feature>
<gene>
    <name evidence="2" type="ORF">NCS_10665</name>
</gene>
<dbReference type="EMBL" id="LT841358">
    <property type="protein sequence ID" value="SMH70858.1"/>
    <property type="molecule type" value="Genomic_DNA"/>
</dbReference>
<feature type="transmembrane region" description="Helical" evidence="1">
    <location>
        <begin position="107"/>
        <end position="124"/>
    </location>
</feature>
<evidence type="ECO:0000256" key="1">
    <source>
        <dbReference type="SAM" id="Phobius"/>
    </source>
</evidence>
<proteinExistence type="predicted"/>
<keyword evidence="1" id="KW-0812">Transmembrane</keyword>
<dbReference type="RefSeq" id="WP_157926923.1">
    <property type="nucleotide sequence ID" value="NZ_LT841358.1"/>
</dbReference>
<reference evidence="3" key="1">
    <citation type="submission" date="2017-03" db="EMBL/GenBank/DDBJ databases">
        <authorList>
            <person name="Herbold C."/>
        </authorList>
    </citation>
    <scope>NUCLEOTIDE SEQUENCE [LARGE SCALE GENOMIC DNA]</scope>
</reference>
<keyword evidence="3" id="KW-1185">Reference proteome</keyword>
<keyword evidence="1" id="KW-1133">Transmembrane helix</keyword>
<evidence type="ECO:0000313" key="2">
    <source>
        <dbReference type="EMBL" id="SMH70858.1"/>
    </source>
</evidence>
<feature type="transmembrane region" description="Helical" evidence="1">
    <location>
        <begin position="136"/>
        <end position="157"/>
    </location>
</feature>